<dbReference type="InterPro" id="IPR002938">
    <property type="entry name" value="FAD-bd"/>
</dbReference>
<dbReference type="PRINTS" id="PR00420">
    <property type="entry name" value="RNGMNOXGNASE"/>
</dbReference>
<dbReference type="OMA" id="YERRWRP"/>
<dbReference type="InterPro" id="IPR051704">
    <property type="entry name" value="FAD_aromatic-hydroxylase"/>
</dbReference>
<sequence length="418" mass="46489">MRVLISGAGVAGPTLAYFLAKAGARVTVVEKALELLSHGQNVDISGSAITVIRKMGLLETVKEYHTKEKGTQLIDPNGRPFAPFPVKEDSIASFTSEFEILRGDMAKLLCEASRVQPNTEYILGTTIQKILSNDDVGVKVELSDGSLRDYDLLVAADGQWSKVRKQCFQSDDVKVVDKGMYVVYFTVPRLEEDNDWWNVYFGLQSRIITLRPDPYGTIRAMFTIMPRNEAQRTAWQNASRAGRQKQEELVREEFVNAGWQAKRLLDAMSKAPDFYFQAIQQIKMAKWSNNRVVCLGDTAYAPTPLTGMGTSLAIIGGYVLAGELAKLQGGEHPQSALEAYEKAFHPFVKQTQQVPNIVPGVAHPDTAWKRWLLQTALSTLSRAANQPWIVKMIGGDKNAEQNTEGFDLPLYENLDKAL</sequence>
<protein>
    <recommendedName>
        <fullName evidence="4">FAD-binding domain-containing protein</fullName>
    </recommendedName>
</protein>
<keyword evidence="1" id="KW-0285">Flavoprotein</keyword>
<evidence type="ECO:0000313" key="6">
    <source>
        <dbReference type="Proteomes" id="UP000193240"/>
    </source>
</evidence>
<dbReference type="PANTHER" id="PTHR46865">
    <property type="entry name" value="OXIDOREDUCTASE-RELATED"/>
    <property type="match status" value="1"/>
</dbReference>
<keyword evidence="3" id="KW-0560">Oxidoreductase</keyword>
<proteinExistence type="predicted"/>
<feature type="domain" description="FAD-binding" evidence="4">
    <location>
        <begin position="2"/>
        <end position="352"/>
    </location>
</feature>
<gene>
    <name evidence="5" type="ORF">B5807_05378</name>
</gene>
<evidence type="ECO:0000256" key="2">
    <source>
        <dbReference type="ARBA" id="ARBA00022827"/>
    </source>
</evidence>
<name>A0A1Y2M031_EPING</name>
<reference evidence="5 6" key="1">
    <citation type="journal article" date="2017" name="Genome Announc.">
        <title>Genome sequence of the saprophytic ascomycete Epicoccum nigrum ICMP 19927 strain isolated from New Zealand.</title>
        <authorList>
            <person name="Fokin M."/>
            <person name="Fleetwood D."/>
            <person name="Weir B.S."/>
            <person name="Villas-Boas S.G."/>
        </authorList>
    </citation>
    <scope>NUCLEOTIDE SEQUENCE [LARGE SCALE GENOMIC DNA]</scope>
    <source>
        <strain evidence="5 6">ICMP 19927</strain>
    </source>
</reference>
<dbReference type="PANTHER" id="PTHR46865:SF2">
    <property type="entry name" value="MONOOXYGENASE"/>
    <property type="match status" value="1"/>
</dbReference>
<dbReference type="GO" id="GO:0016491">
    <property type="term" value="F:oxidoreductase activity"/>
    <property type="evidence" value="ECO:0007669"/>
    <property type="project" value="UniProtKB-KW"/>
</dbReference>
<keyword evidence="6" id="KW-1185">Reference proteome</keyword>
<dbReference type="STRING" id="105696.A0A1Y2M031"/>
<dbReference type="Pfam" id="PF01494">
    <property type="entry name" value="FAD_binding_3"/>
    <property type="match status" value="1"/>
</dbReference>
<evidence type="ECO:0000259" key="4">
    <source>
        <dbReference type="Pfam" id="PF01494"/>
    </source>
</evidence>
<dbReference type="AlphaFoldDB" id="A0A1Y2M031"/>
<accession>A0A1Y2M031</accession>
<dbReference type="InParanoid" id="A0A1Y2M031"/>
<dbReference type="EMBL" id="KZ107844">
    <property type="protein sequence ID" value="OSS49139.1"/>
    <property type="molecule type" value="Genomic_DNA"/>
</dbReference>
<evidence type="ECO:0000313" key="5">
    <source>
        <dbReference type="EMBL" id="OSS49139.1"/>
    </source>
</evidence>
<organism evidence="5 6">
    <name type="scientific">Epicoccum nigrum</name>
    <name type="common">Soil fungus</name>
    <name type="synonym">Epicoccum purpurascens</name>
    <dbReference type="NCBI Taxonomy" id="105696"/>
    <lineage>
        <taxon>Eukaryota</taxon>
        <taxon>Fungi</taxon>
        <taxon>Dikarya</taxon>
        <taxon>Ascomycota</taxon>
        <taxon>Pezizomycotina</taxon>
        <taxon>Dothideomycetes</taxon>
        <taxon>Pleosporomycetidae</taxon>
        <taxon>Pleosporales</taxon>
        <taxon>Pleosporineae</taxon>
        <taxon>Didymellaceae</taxon>
        <taxon>Epicoccum</taxon>
    </lineage>
</organism>
<dbReference type="InterPro" id="IPR036188">
    <property type="entry name" value="FAD/NAD-bd_sf"/>
</dbReference>
<dbReference type="Gene3D" id="3.30.9.10">
    <property type="entry name" value="D-Amino Acid Oxidase, subunit A, domain 2"/>
    <property type="match status" value="1"/>
</dbReference>
<evidence type="ECO:0000256" key="1">
    <source>
        <dbReference type="ARBA" id="ARBA00022630"/>
    </source>
</evidence>
<dbReference type="Gene3D" id="3.50.50.60">
    <property type="entry name" value="FAD/NAD(P)-binding domain"/>
    <property type="match status" value="1"/>
</dbReference>
<dbReference type="SUPFAM" id="SSF51905">
    <property type="entry name" value="FAD/NAD(P)-binding domain"/>
    <property type="match status" value="1"/>
</dbReference>
<dbReference type="Proteomes" id="UP000193240">
    <property type="component" value="Unassembled WGS sequence"/>
</dbReference>
<evidence type="ECO:0000256" key="3">
    <source>
        <dbReference type="ARBA" id="ARBA00023002"/>
    </source>
</evidence>
<keyword evidence="2" id="KW-0274">FAD</keyword>
<dbReference type="GO" id="GO:0071949">
    <property type="term" value="F:FAD binding"/>
    <property type="evidence" value="ECO:0007669"/>
    <property type="project" value="InterPro"/>
</dbReference>